<dbReference type="HOGENOM" id="CLU_940253_0_0_1"/>
<name>A0A014MZV6_9HYPO</name>
<dbReference type="AlphaFoldDB" id="A0A014MZV6"/>
<organism evidence="1 2">
    <name type="scientific">Metarhizium robertsii</name>
    <dbReference type="NCBI Taxonomy" id="568076"/>
    <lineage>
        <taxon>Eukaryota</taxon>
        <taxon>Fungi</taxon>
        <taxon>Dikarya</taxon>
        <taxon>Ascomycota</taxon>
        <taxon>Pezizomycotina</taxon>
        <taxon>Sordariomycetes</taxon>
        <taxon>Hypocreomycetidae</taxon>
        <taxon>Hypocreales</taxon>
        <taxon>Clavicipitaceae</taxon>
        <taxon>Metarhizium</taxon>
    </lineage>
</organism>
<reference evidence="1 2" key="1">
    <citation type="submission" date="2014-02" db="EMBL/GenBank/DDBJ databases">
        <title>The genome sequence of the entomopathogenic fungus Metarhizium robertsii ARSEF 2575.</title>
        <authorList>
            <person name="Giuliano Garisto Donzelli B."/>
            <person name="Roe B.A."/>
            <person name="Macmil S.L."/>
            <person name="Krasnoff S.B."/>
            <person name="Gibson D.M."/>
        </authorList>
    </citation>
    <scope>NUCLEOTIDE SEQUENCE [LARGE SCALE GENOMIC DNA]</scope>
    <source>
        <strain evidence="1 2">ARSEF 2575</strain>
    </source>
</reference>
<proteinExistence type="predicted"/>
<gene>
    <name evidence="1" type="ORF">X797_008967</name>
</gene>
<evidence type="ECO:0000313" key="2">
    <source>
        <dbReference type="Proteomes" id="UP000030151"/>
    </source>
</evidence>
<dbReference type="EMBL" id="JELW01000031">
    <property type="protein sequence ID" value="EXU97968.1"/>
    <property type="molecule type" value="Genomic_DNA"/>
</dbReference>
<sequence length="295" mass="32586">MLGDPEFFILKPTGWLDATRWEDKMLGAFVKEFPSPTTASVPTSRPESKSLFTQYDKYGTEDVFFTEFIIDTHKSSATEATATLQSLAKVSFKGETNEAHHLKGKILHCRRLTQIDEFFNDVKADKDVKERVPKWIQHGMKLQVCMVVGILLCEDVNVVWEEVGKMEVGVKAEAPITTIVRAAAGVPSVDPSQDPGNLSVAASAKKSTGNVFRASGGKRQIFALELRTVTKGKILNTINRNVLRMGRTGPSVDYGRKFGKDKDDSVGCLEDEELFLGITESKEKKGGTSEAHQDK</sequence>
<dbReference type="Proteomes" id="UP000030151">
    <property type="component" value="Unassembled WGS sequence"/>
</dbReference>
<protein>
    <submittedName>
        <fullName evidence="1">Uncharacterized protein</fullName>
    </submittedName>
</protein>
<evidence type="ECO:0000313" key="1">
    <source>
        <dbReference type="EMBL" id="EXU97968.1"/>
    </source>
</evidence>
<dbReference type="eggNOG" id="ENOG502S5ZR">
    <property type="taxonomic scope" value="Eukaryota"/>
</dbReference>
<comment type="caution">
    <text evidence="1">The sequence shown here is derived from an EMBL/GenBank/DDBJ whole genome shotgun (WGS) entry which is preliminary data.</text>
</comment>
<accession>A0A014MZV6</accession>